<dbReference type="PANTHER" id="PTHR43539">
    <property type="entry name" value="FLAVIN-BINDING MONOOXYGENASE-LIKE PROTEIN (AFU_ORTHOLOGUE AFUA_4G09220)"/>
    <property type="match status" value="1"/>
</dbReference>
<dbReference type="SUPFAM" id="SSF51905">
    <property type="entry name" value="FAD/NAD(P)-binding domain"/>
    <property type="match status" value="2"/>
</dbReference>
<name>A0A0L0QKB9_VIRPA</name>
<evidence type="ECO:0000256" key="1">
    <source>
        <dbReference type="ARBA" id="ARBA00023002"/>
    </source>
</evidence>
<dbReference type="Proteomes" id="UP000036780">
    <property type="component" value="Unassembled WGS sequence"/>
</dbReference>
<dbReference type="PRINTS" id="PR00368">
    <property type="entry name" value="FADPNR"/>
</dbReference>
<dbReference type="Gene3D" id="3.50.50.60">
    <property type="entry name" value="FAD/NAD(P)-binding domain"/>
    <property type="match status" value="2"/>
</dbReference>
<gene>
    <name evidence="2" type="ORF">AFK71_08850</name>
</gene>
<accession>A0A0L0QKB9</accession>
<sequence>MITVNKIYDVVIVGAGPSGIGVATLLQQMNCTSYLILEKEEVGASFLRWPEEMRFITPSFPAQGFGQTDLNAIVPKTSPAYTLNMEHPTGEAYAEYLDVVADHFALPIKKGVQVKQIHKKDSIFTIDTTQGIYQSRYVVWAAGQYQYPNLRPFPGAELGVHNSLIPSWRELEGDDFIIIGGYESGIDAAFHLGRFGKKTTIIAKTNTWELDNSDPSIALSTYTYSRVCHLLGSDLLTVVGNTAVTRIEAVSSGYDVYTSSGKVYFTTEKPILATGFIGSTTKIENLVTRGQYDEVLVNEIDESVATSGLFLAGPELRHKDHIFCFIYKFRQRFAIIAETIGYRLNLDLSILEQYQQENFYLKDLSMCGERCQC</sequence>
<evidence type="ECO:0008006" key="4">
    <source>
        <dbReference type="Google" id="ProtNLM"/>
    </source>
</evidence>
<reference evidence="3" key="1">
    <citation type="submission" date="2015-07" db="EMBL/GenBank/DDBJ databases">
        <title>Fjat-10053 dsm26.</title>
        <authorList>
            <person name="Liu B."/>
            <person name="Wang J."/>
            <person name="Zhu Y."/>
            <person name="Liu G."/>
            <person name="Chen Q."/>
            <person name="Chen Z."/>
            <person name="Lan J."/>
            <person name="Che J."/>
            <person name="Ge C."/>
            <person name="Shi H."/>
            <person name="Pan Z."/>
            <person name="Liu X."/>
        </authorList>
    </citation>
    <scope>NUCLEOTIDE SEQUENCE [LARGE SCALE GENOMIC DNA]</scope>
    <source>
        <strain evidence="3">DSM 26</strain>
    </source>
</reference>
<dbReference type="InterPro" id="IPR036188">
    <property type="entry name" value="FAD/NAD-bd_sf"/>
</dbReference>
<keyword evidence="1" id="KW-0560">Oxidoreductase</keyword>
<dbReference type="AlphaFoldDB" id="A0A0L0QKB9"/>
<dbReference type="OrthoDB" id="178899at2"/>
<protein>
    <recommendedName>
        <fullName evidence="4">Monooxygenase</fullName>
    </recommendedName>
</protein>
<dbReference type="PATRIC" id="fig|1473.5.peg.220"/>
<comment type="caution">
    <text evidence="2">The sequence shown here is derived from an EMBL/GenBank/DDBJ whole genome shotgun (WGS) entry which is preliminary data.</text>
</comment>
<dbReference type="PANTHER" id="PTHR43539:SF89">
    <property type="entry name" value="NAD(P)-BINDING DOMAIN-CONTAINING PROTEIN"/>
    <property type="match status" value="1"/>
</dbReference>
<keyword evidence="3" id="KW-1185">Reference proteome</keyword>
<dbReference type="EMBL" id="LGTO01000007">
    <property type="protein sequence ID" value="KNE18718.1"/>
    <property type="molecule type" value="Genomic_DNA"/>
</dbReference>
<dbReference type="GO" id="GO:0004497">
    <property type="term" value="F:monooxygenase activity"/>
    <property type="evidence" value="ECO:0007669"/>
    <property type="project" value="TreeGrafter"/>
</dbReference>
<dbReference type="Pfam" id="PF13738">
    <property type="entry name" value="Pyr_redox_3"/>
    <property type="match status" value="1"/>
</dbReference>
<organism evidence="2 3">
    <name type="scientific">Virgibacillus pantothenticus</name>
    <dbReference type="NCBI Taxonomy" id="1473"/>
    <lineage>
        <taxon>Bacteria</taxon>
        <taxon>Bacillati</taxon>
        <taxon>Bacillota</taxon>
        <taxon>Bacilli</taxon>
        <taxon>Bacillales</taxon>
        <taxon>Bacillaceae</taxon>
        <taxon>Virgibacillus</taxon>
    </lineage>
</organism>
<evidence type="ECO:0000313" key="2">
    <source>
        <dbReference type="EMBL" id="KNE18718.1"/>
    </source>
</evidence>
<evidence type="ECO:0000313" key="3">
    <source>
        <dbReference type="Proteomes" id="UP000036780"/>
    </source>
</evidence>
<dbReference type="InterPro" id="IPR050982">
    <property type="entry name" value="Auxin_biosynth/cation_transpt"/>
</dbReference>
<dbReference type="PRINTS" id="PR00469">
    <property type="entry name" value="PNDRDTASEII"/>
</dbReference>
<dbReference type="GO" id="GO:0050660">
    <property type="term" value="F:flavin adenine dinucleotide binding"/>
    <property type="evidence" value="ECO:0007669"/>
    <property type="project" value="TreeGrafter"/>
</dbReference>
<proteinExistence type="predicted"/>